<evidence type="ECO:0000313" key="1">
    <source>
        <dbReference type="EMBL" id="KAH7965072.1"/>
    </source>
</evidence>
<proteinExistence type="predicted"/>
<dbReference type="Proteomes" id="UP000821865">
    <property type="component" value="Chromosome 2"/>
</dbReference>
<reference evidence="1" key="1">
    <citation type="submission" date="2020-05" db="EMBL/GenBank/DDBJ databases">
        <title>Large-scale comparative analyses of tick genomes elucidate their genetic diversity and vector capacities.</title>
        <authorList>
            <person name="Jia N."/>
            <person name="Wang J."/>
            <person name="Shi W."/>
            <person name="Du L."/>
            <person name="Sun Y."/>
            <person name="Zhan W."/>
            <person name="Jiang J."/>
            <person name="Wang Q."/>
            <person name="Zhang B."/>
            <person name="Ji P."/>
            <person name="Sakyi L.B."/>
            <person name="Cui X."/>
            <person name="Yuan T."/>
            <person name="Jiang B."/>
            <person name="Yang W."/>
            <person name="Lam T.T.-Y."/>
            <person name="Chang Q."/>
            <person name="Ding S."/>
            <person name="Wang X."/>
            <person name="Zhu J."/>
            <person name="Ruan X."/>
            <person name="Zhao L."/>
            <person name="Wei J."/>
            <person name="Que T."/>
            <person name="Du C."/>
            <person name="Cheng J."/>
            <person name="Dai P."/>
            <person name="Han X."/>
            <person name="Huang E."/>
            <person name="Gao Y."/>
            <person name="Liu J."/>
            <person name="Shao H."/>
            <person name="Ye R."/>
            <person name="Li L."/>
            <person name="Wei W."/>
            <person name="Wang X."/>
            <person name="Wang C."/>
            <person name="Yang T."/>
            <person name="Huo Q."/>
            <person name="Li W."/>
            <person name="Guo W."/>
            <person name="Chen H."/>
            <person name="Zhou L."/>
            <person name="Ni X."/>
            <person name="Tian J."/>
            <person name="Zhou Y."/>
            <person name="Sheng Y."/>
            <person name="Liu T."/>
            <person name="Pan Y."/>
            <person name="Xia L."/>
            <person name="Li J."/>
            <person name="Zhao F."/>
            <person name="Cao W."/>
        </authorList>
    </citation>
    <scope>NUCLEOTIDE SEQUENCE</scope>
    <source>
        <strain evidence="1">Dsil-2018</strain>
    </source>
</reference>
<accession>A0ACB8DAA2</accession>
<name>A0ACB8DAA2_DERSI</name>
<evidence type="ECO:0000313" key="2">
    <source>
        <dbReference type="Proteomes" id="UP000821865"/>
    </source>
</evidence>
<gene>
    <name evidence="1" type="ORF">HPB49_003285</name>
</gene>
<organism evidence="1 2">
    <name type="scientific">Dermacentor silvarum</name>
    <name type="common">Tick</name>
    <dbReference type="NCBI Taxonomy" id="543639"/>
    <lineage>
        <taxon>Eukaryota</taxon>
        <taxon>Metazoa</taxon>
        <taxon>Ecdysozoa</taxon>
        <taxon>Arthropoda</taxon>
        <taxon>Chelicerata</taxon>
        <taxon>Arachnida</taxon>
        <taxon>Acari</taxon>
        <taxon>Parasitiformes</taxon>
        <taxon>Ixodida</taxon>
        <taxon>Ixodoidea</taxon>
        <taxon>Ixodidae</taxon>
        <taxon>Rhipicephalinae</taxon>
        <taxon>Dermacentor</taxon>
    </lineage>
</organism>
<comment type="caution">
    <text evidence="1">The sequence shown here is derived from an EMBL/GenBank/DDBJ whole genome shotgun (WGS) entry which is preliminary data.</text>
</comment>
<sequence>MNTFRLAFRHVKCVIIGEISMLSSTIRNAIDNWLRQITHRLDAPFGRLDVILCGDPRQLPPRDATFSTILTKIGDRTALLPEEISLLENKFVSAEVALRVAPATVTLFYSKEEVRRFNTLVASIGGKEVTRVVADDVCLCYRTNPELVRAVEKVAHTEMANLPHEILLVIGKPYMITANIDVLDGIVNSIQRIITPRDCGLPLRFPIPDYWHA</sequence>
<keyword evidence="2" id="KW-1185">Reference proteome</keyword>
<protein>
    <submittedName>
        <fullName evidence="1">Uncharacterized protein</fullName>
    </submittedName>
</protein>
<dbReference type="EMBL" id="CM023471">
    <property type="protein sequence ID" value="KAH7965072.1"/>
    <property type="molecule type" value="Genomic_DNA"/>
</dbReference>